<gene>
    <name evidence="4" type="ORF">BLNAU_17902</name>
</gene>
<feature type="region of interest" description="Disordered" evidence="3">
    <location>
        <begin position="1427"/>
        <end position="1475"/>
    </location>
</feature>
<feature type="repeat" description="WD" evidence="2">
    <location>
        <begin position="863"/>
        <end position="904"/>
    </location>
</feature>
<evidence type="ECO:0000313" key="5">
    <source>
        <dbReference type="Proteomes" id="UP001281761"/>
    </source>
</evidence>
<feature type="region of interest" description="Disordered" evidence="3">
    <location>
        <begin position="1730"/>
        <end position="1800"/>
    </location>
</feature>
<evidence type="ECO:0000256" key="3">
    <source>
        <dbReference type="SAM" id="MobiDB-lite"/>
    </source>
</evidence>
<feature type="region of interest" description="Disordered" evidence="3">
    <location>
        <begin position="490"/>
        <end position="534"/>
    </location>
</feature>
<feature type="region of interest" description="Disordered" evidence="3">
    <location>
        <begin position="1133"/>
        <end position="1265"/>
    </location>
</feature>
<dbReference type="Proteomes" id="UP001281761">
    <property type="component" value="Unassembled WGS sequence"/>
</dbReference>
<feature type="region of interest" description="Disordered" evidence="3">
    <location>
        <begin position="1569"/>
        <end position="1593"/>
    </location>
</feature>
<feature type="region of interest" description="Disordered" evidence="3">
    <location>
        <begin position="228"/>
        <end position="333"/>
    </location>
</feature>
<feature type="region of interest" description="Disordered" evidence="3">
    <location>
        <begin position="1492"/>
        <end position="1532"/>
    </location>
</feature>
<feature type="compositionally biased region" description="Basic and acidic residues" evidence="3">
    <location>
        <begin position="1133"/>
        <end position="1162"/>
    </location>
</feature>
<feature type="compositionally biased region" description="Polar residues" evidence="3">
    <location>
        <begin position="1214"/>
        <end position="1226"/>
    </location>
</feature>
<proteinExistence type="predicted"/>
<feature type="compositionally biased region" description="Polar residues" evidence="3">
    <location>
        <begin position="1434"/>
        <end position="1455"/>
    </location>
</feature>
<sequence>MIEMLIEDLQESTSDTGGYIDENEHKDRIEIIEIFEGVNPSDDLIVTCARDNMMKITTVVGFSLRVSLLPPDKSSLEGDNDETPEPSDIRKTRRYVELHQQYKEQRDQEHADFEMNARKELGREVPISANKATEQLLSQPVGVVSFGKHSTHPELSLEHTIPFSCPPHHPSEPLVSPQRPLPPAPLPNHPFYDNTIFRQTSSSPIRQSWAGESPVHDEPRQIEHITPHHSPQFIRHSSSTTSISSQYDSSSRLKKEDSEFHFDSPILQPSESKSPPILDKRYPSLGSTYRSTSRSRTPLKSPRRSTLSSRYNTARSSSPLSKRKSSKKTRGGMSVELQKKLDLMNDKNKIEDPHNIKPFRPPFHSVLTARTRRMLQKAGQPLPITLDDVIAPPTSRERLLARLKKEPNTERVWPMDTTAISMENLVDLDAIEDNEMTQQEAELWILKRNSKKERTNKLALPNVKFRPPVSSWKKSITNIQDPLEELSEYRTRDKGIFGSNRQSQADTDSDLPNRKERNPPKSPSASFSTHFSSSVPVQPINPSQQFLKKGQWVLALLPLPSLNLFLCSTSSFALILYSLSDFRERGRYATRTLLTSLSLAPTSAAKTFKDVIEQNMIESTSERQRRAEREEEEESSKHCIDPRSPLYRSPFQASQMESMSHIYSSRVLDFVSEHDSTLILAGDVDGNVHLLQPLCPQGPRQFVSKTKLHKERVNGIVVLSTDQFASCSLDGSIVFVDMRYSAWGVVRKIQLPVKQNVPSSFPIPSSSFIAVGAGRHLDVSQLSTIPLPSLANTQPLTSSQIDKNRTSSISVATPQEQLVEKKLNQVGFVHLVSFRAKSLIIASTTETSIYIFNYLNGSLIACLEGHTAPILRSFVDEQRELLISVAENKEIRLWSMRDFRLIQSITDQMSKEVNRNMFVSCAYSKRRSLLLTASDIVKAWNIDIRADDDERRKKIEAQRNADRAEALKRAQTIVQPLSPPSCVQTNPSFISPQTSPRNLGISGQLQVLSPKTPEKTKTMTLFEMRNAVPLHVRMDGVLIVLVSHVFSEVISITSSLVVNVFSLDTNLPVFSFPITISSRLLTAKLDHFQRSLIVAEVDGKVQFWNFHSGECVLKVPPVPTRIGVKMAAIREEKRKENERLEREREKERREDQGQDWVRDQDVSFHTPRTTRSRAILPNSPSRRSISAGRTSRSRRPSTTRTPSDLSTTPRTGLRTAQPQRRSSQMSIELPILSSRPASTGRHSHTPHATRVSSFPDRGANPGMVKKPEPAECTAICVPPFWHASSFVASFFSGIMLNASLSLFNDYSHSLSDNTISIRDLEPFWDELETRAHQGRDLVDVVVCSKYSGACSFLFGRKEEANAKFAMQDVCVSLDVGGGLLLWHLPLTHRPSHTFDIIPLLLEDDTFTHAVLEPLRAADVVAKKSARGAGDETMWLSTPTKPNWNDQPQNSSTPHVRSSHAPVVTSPTLQGTPSGHIGVLQSQRSFVSIHKAPATNPKTHQKKVVFSPIGQTPGSAGGQKDETEERKERERDGFDETLTLSMLAPFVFHKMVTCPCLNLVIIVESHTAVSPHSPRNPPLSSHSSSSHNDSPSFDPVLDISHNSLQHAIHLFSIHSQSFVGHFLIPGVLEEIAVDSRGRRMVIAYGGVEIESKSEAVVLNRGRDKRKKEGEDKGKEILRPKRKPKVVLELFDITNWPVEMQSVKKWGMAEGLSEQLMAEMDSNDFVLLDRRTDERKKRPTSHHTTNISTPLFMTQPSPNSSPLQTPDPHNNTNTFTFVGSELASPPSSLPVPRSQSFESTPTSLCSRQEVDVYFPATITSLAFASAEVEGKEVFVVGDSDGIVCVLSGENGDLVNVVGVVEGDEQTDMRSRMDYSERRERMKKDWEERYSQFVGKCPALWQPDP</sequence>
<dbReference type="PROSITE" id="PS50082">
    <property type="entry name" value="WD_REPEATS_2"/>
    <property type="match status" value="1"/>
</dbReference>
<name>A0ABQ9X664_9EUKA</name>
<feature type="compositionally biased region" description="Basic and acidic residues" evidence="3">
    <location>
        <begin position="1518"/>
        <end position="1532"/>
    </location>
</feature>
<feature type="compositionally biased region" description="Low complexity" evidence="3">
    <location>
        <begin position="237"/>
        <end position="250"/>
    </location>
</feature>
<feature type="compositionally biased region" description="Polar residues" evidence="3">
    <location>
        <begin position="1740"/>
        <end position="1775"/>
    </location>
</feature>
<feature type="compositionally biased region" description="Low complexity" evidence="3">
    <location>
        <begin position="1569"/>
        <end position="1591"/>
    </location>
</feature>
<feature type="region of interest" description="Disordered" evidence="3">
    <location>
        <begin position="617"/>
        <end position="645"/>
    </location>
</feature>
<evidence type="ECO:0000256" key="2">
    <source>
        <dbReference type="PROSITE-ProRule" id="PRU00221"/>
    </source>
</evidence>
<dbReference type="InterPro" id="IPR036322">
    <property type="entry name" value="WD40_repeat_dom_sf"/>
</dbReference>
<feature type="compositionally biased region" description="Low complexity" evidence="3">
    <location>
        <begin position="287"/>
        <end position="296"/>
    </location>
</feature>
<feature type="compositionally biased region" description="Low complexity" evidence="3">
    <location>
        <begin position="523"/>
        <end position="534"/>
    </location>
</feature>
<feature type="compositionally biased region" description="Low complexity" evidence="3">
    <location>
        <begin position="1198"/>
        <end position="1211"/>
    </location>
</feature>
<dbReference type="PANTHER" id="PTHR44324">
    <property type="entry name" value="WD40 REPEAT DOMAIN 95"/>
    <property type="match status" value="1"/>
</dbReference>
<dbReference type="InterPro" id="IPR001680">
    <property type="entry name" value="WD40_rpt"/>
</dbReference>
<dbReference type="SMART" id="SM00320">
    <property type="entry name" value="WD40"/>
    <property type="match status" value="5"/>
</dbReference>
<evidence type="ECO:0000313" key="4">
    <source>
        <dbReference type="EMBL" id="KAK2947197.1"/>
    </source>
</evidence>
<accession>A0ABQ9X664</accession>
<feature type="compositionally biased region" description="Basic and acidic residues" evidence="3">
    <location>
        <begin position="251"/>
        <end position="262"/>
    </location>
</feature>
<feature type="compositionally biased region" description="Basic and acidic residues" evidence="3">
    <location>
        <begin position="620"/>
        <end position="641"/>
    </location>
</feature>
<feature type="compositionally biased region" description="Basic residues" evidence="3">
    <location>
        <begin position="321"/>
        <end position="330"/>
    </location>
</feature>
<keyword evidence="5" id="KW-1185">Reference proteome</keyword>
<reference evidence="4 5" key="1">
    <citation type="journal article" date="2022" name="bioRxiv">
        <title>Genomics of Preaxostyla Flagellates Illuminates Evolutionary Transitions and the Path Towards Mitochondrial Loss.</title>
        <authorList>
            <person name="Novak L.V.F."/>
            <person name="Treitli S.C."/>
            <person name="Pyrih J."/>
            <person name="Halakuc P."/>
            <person name="Pipaliya S.V."/>
            <person name="Vacek V."/>
            <person name="Brzon O."/>
            <person name="Soukal P."/>
            <person name="Eme L."/>
            <person name="Dacks J.B."/>
            <person name="Karnkowska A."/>
            <person name="Elias M."/>
            <person name="Hampl V."/>
        </authorList>
    </citation>
    <scope>NUCLEOTIDE SEQUENCE [LARGE SCALE GENOMIC DNA]</scope>
    <source>
        <strain evidence="4">NAU3</strain>
        <tissue evidence="4">Gut</tissue>
    </source>
</reference>
<evidence type="ECO:0000256" key="1">
    <source>
        <dbReference type="ARBA" id="ARBA00022737"/>
    </source>
</evidence>
<comment type="caution">
    <text evidence="4">The sequence shown here is derived from an EMBL/GenBank/DDBJ whole genome shotgun (WGS) entry which is preliminary data.</text>
</comment>
<feature type="compositionally biased region" description="Polar residues" evidence="3">
    <location>
        <begin position="304"/>
        <end position="315"/>
    </location>
</feature>
<dbReference type="EMBL" id="JARBJD010000208">
    <property type="protein sequence ID" value="KAK2947197.1"/>
    <property type="molecule type" value="Genomic_DNA"/>
</dbReference>
<protein>
    <submittedName>
        <fullName evidence="4">Serine/arginine repetitive matrix protein 2</fullName>
    </submittedName>
</protein>
<keyword evidence="1" id="KW-0677">Repeat</keyword>
<dbReference type="InterPro" id="IPR051242">
    <property type="entry name" value="WD-EF-hand_domain"/>
</dbReference>
<keyword evidence="2" id="KW-0853">WD repeat</keyword>
<dbReference type="PANTHER" id="PTHR44324:SF4">
    <property type="entry name" value="WD40 REPEAT DOMAIN 95"/>
    <property type="match status" value="1"/>
</dbReference>
<dbReference type="SUPFAM" id="SSF50978">
    <property type="entry name" value="WD40 repeat-like"/>
    <property type="match status" value="1"/>
</dbReference>
<organism evidence="4 5">
    <name type="scientific">Blattamonas nauphoetae</name>
    <dbReference type="NCBI Taxonomy" id="2049346"/>
    <lineage>
        <taxon>Eukaryota</taxon>
        <taxon>Metamonada</taxon>
        <taxon>Preaxostyla</taxon>
        <taxon>Oxymonadida</taxon>
        <taxon>Blattamonas</taxon>
    </lineage>
</organism>
<feature type="compositionally biased region" description="Polar residues" evidence="3">
    <location>
        <begin position="1791"/>
        <end position="1800"/>
    </location>
</feature>
<dbReference type="Gene3D" id="2.130.10.10">
    <property type="entry name" value="YVTN repeat-like/Quinoprotein amine dehydrogenase"/>
    <property type="match status" value="2"/>
</dbReference>
<feature type="compositionally biased region" description="Polar residues" evidence="3">
    <location>
        <begin position="1178"/>
        <end position="1188"/>
    </location>
</feature>
<dbReference type="InterPro" id="IPR015943">
    <property type="entry name" value="WD40/YVTN_repeat-like_dom_sf"/>
</dbReference>